<feature type="compositionally biased region" description="Basic residues" evidence="1">
    <location>
        <begin position="365"/>
        <end position="386"/>
    </location>
</feature>
<dbReference type="EMBL" id="BGPR01113477">
    <property type="protein sequence ID" value="GBM98158.1"/>
    <property type="molecule type" value="Genomic_DNA"/>
</dbReference>
<evidence type="ECO:0000313" key="2">
    <source>
        <dbReference type="EMBL" id="GBM98158.1"/>
    </source>
</evidence>
<comment type="caution">
    <text evidence="2">The sequence shown here is derived from an EMBL/GenBank/DDBJ whole genome shotgun (WGS) entry which is preliminary data.</text>
</comment>
<reference evidence="2 3" key="1">
    <citation type="journal article" date="2019" name="Sci. Rep.">
        <title>Orb-weaving spider Araneus ventricosus genome elucidates the spidroin gene catalogue.</title>
        <authorList>
            <person name="Kono N."/>
            <person name="Nakamura H."/>
            <person name="Ohtoshi R."/>
            <person name="Moran D.A.P."/>
            <person name="Shinohara A."/>
            <person name="Yoshida Y."/>
            <person name="Fujiwara M."/>
            <person name="Mori M."/>
            <person name="Tomita M."/>
            <person name="Arakawa K."/>
        </authorList>
    </citation>
    <scope>NUCLEOTIDE SEQUENCE [LARGE SCALE GENOMIC DNA]</scope>
</reference>
<proteinExistence type="predicted"/>
<accession>A0A4Y2K8D1</accession>
<dbReference type="AlphaFoldDB" id="A0A4Y2K8D1"/>
<keyword evidence="3" id="KW-1185">Reference proteome</keyword>
<name>A0A4Y2K8D1_ARAVE</name>
<feature type="region of interest" description="Disordered" evidence="1">
    <location>
        <begin position="353"/>
        <end position="386"/>
    </location>
</feature>
<dbReference type="OrthoDB" id="6437663at2759"/>
<protein>
    <submittedName>
        <fullName evidence="2">Uncharacterized protein</fullName>
    </submittedName>
</protein>
<sequence>MAALIDDSRIVTRHLPSLSHLSRVSVALPLLNEFGIGTLDRAFSEIQLRNSTASKEGSEEDQEINNNRAMEKLLLIPPRLRKSVLEAVHGMHWQIEGCRYRHSNIFKFKDRECFFHWRSEGTIDTIKMAQQLVLDQRINIRKRFEIACKYYLEESVKILWTEMEASGKTKYCNTADNIMVRFWVRWLREGCRVPWTQAAGQYLDINERHTRIPVTGFSAIFPSLRPEDREKILYLLQSSPYEEFRLCIYTMTKEEQEEVVRENPLSFLYLHLKWPLQNLFLQTAEKIINYIDARSFCILLHHIVDLDDRGDFDYTELFRELRNMVPDHLKESARKDRHLRMKIDSCVDEIRRKGNADDNNEPINSKRKSGSYMNRKNKSIRKNRRS</sequence>
<evidence type="ECO:0000256" key="1">
    <source>
        <dbReference type="SAM" id="MobiDB-lite"/>
    </source>
</evidence>
<gene>
    <name evidence="2" type="ORF">AVEN_2440_1</name>
</gene>
<dbReference type="Proteomes" id="UP000499080">
    <property type="component" value="Unassembled WGS sequence"/>
</dbReference>
<evidence type="ECO:0000313" key="3">
    <source>
        <dbReference type="Proteomes" id="UP000499080"/>
    </source>
</evidence>
<organism evidence="2 3">
    <name type="scientific">Araneus ventricosus</name>
    <name type="common">Orbweaver spider</name>
    <name type="synonym">Epeira ventricosa</name>
    <dbReference type="NCBI Taxonomy" id="182803"/>
    <lineage>
        <taxon>Eukaryota</taxon>
        <taxon>Metazoa</taxon>
        <taxon>Ecdysozoa</taxon>
        <taxon>Arthropoda</taxon>
        <taxon>Chelicerata</taxon>
        <taxon>Arachnida</taxon>
        <taxon>Araneae</taxon>
        <taxon>Araneomorphae</taxon>
        <taxon>Entelegynae</taxon>
        <taxon>Araneoidea</taxon>
        <taxon>Araneidae</taxon>
        <taxon>Araneus</taxon>
    </lineage>
</organism>